<comment type="caution">
    <text evidence="10">The sequence shown here is derived from an EMBL/GenBank/DDBJ whole genome shotgun (WGS) entry which is preliminary data.</text>
</comment>
<evidence type="ECO:0000256" key="7">
    <source>
        <dbReference type="ARBA" id="ARBA00023136"/>
    </source>
</evidence>
<dbReference type="eggNOG" id="COG2814">
    <property type="taxonomic scope" value="Bacteria"/>
</dbReference>
<dbReference type="InterPro" id="IPR020846">
    <property type="entry name" value="MFS_dom"/>
</dbReference>
<feature type="transmembrane region" description="Helical" evidence="8">
    <location>
        <begin position="394"/>
        <end position="421"/>
    </location>
</feature>
<dbReference type="STRING" id="178901.AmDm5_0115"/>
<comment type="caution">
    <text evidence="8">Lacks conserved residue(s) required for the propagation of feature annotation.</text>
</comment>
<dbReference type="InterPro" id="IPR004812">
    <property type="entry name" value="Efflux_drug-R_Bcr/CmlA"/>
</dbReference>
<dbReference type="GO" id="GO:0005886">
    <property type="term" value="C:plasma membrane"/>
    <property type="evidence" value="ECO:0007669"/>
    <property type="project" value="UniProtKB-SubCell"/>
</dbReference>
<dbReference type="Proteomes" id="UP000077349">
    <property type="component" value="Unassembled WGS sequence"/>
</dbReference>
<dbReference type="PATRIC" id="fig|178901.16.peg.89"/>
<feature type="transmembrane region" description="Helical" evidence="8">
    <location>
        <begin position="211"/>
        <end position="231"/>
    </location>
</feature>
<feature type="transmembrane region" description="Helical" evidence="8">
    <location>
        <begin position="55"/>
        <end position="77"/>
    </location>
</feature>
<evidence type="ECO:0000256" key="3">
    <source>
        <dbReference type="ARBA" id="ARBA00022448"/>
    </source>
</evidence>
<evidence type="ECO:0000313" key="10">
    <source>
        <dbReference type="EMBL" id="OAG78750.1"/>
    </source>
</evidence>
<dbReference type="PANTHER" id="PTHR23502">
    <property type="entry name" value="MAJOR FACILITATOR SUPERFAMILY"/>
    <property type="match status" value="1"/>
</dbReference>
<dbReference type="GO" id="GO:1990961">
    <property type="term" value="P:xenobiotic detoxification by transmembrane export across the plasma membrane"/>
    <property type="evidence" value="ECO:0007669"/>
    <property type="project" value="InterPro"/>
</dbReference>
<comment type="similarity">
    <text evidence="2 8">Belongs to the major facilitator superfamily. Bcr/CmlA family.</text>
</comment>
<dbReference type="Pfam" id="PF07690">
    <property type="entry name" value="MFS_1"/>
    <property type="match status" value="1"/>
</dbReference>
<protein>
    <recommendedName>
        <fullName evidence="8">Bcr/CflA family efflux transporter</fullName>
    </recommendedName>
</protein>
<keyword evidence="7 8" id="KW-0472">Membrane</keyword>
<keyword evidence="6 8" id="KW-1133">Transmembrane helix</keyword>
<dbReference type="InterPro" id="IPR036259">
    <property type="entry name" value="MFS_trans_sf"/>
</dbReference>
<dbReference type="PROSITE" id="PS00216">
    <property type="entry name" value="SUGAR_TRANSPORT_1"/>
    <property type="match status" value="1"/>
</dbReference>
<feature type="transmembrane region" description="Helical" evidence="8">
    <location>
        <begin position="128"/>
        <end position="153"/>
    </location>
</feature>
<keyword evidence="3 8" id="KW-0813">Transport</keyword>
<comment type="subcellular location">
    <subcellularLocation>
        <location evidence="8">Cell inner membrane</location>
        <topology evidence="8">Multi-pass membrane protein</topology>
    </subcellularLocation>
    <subcellularLocation>
        <location evidence="1">Cell membrane</location>
        <topology evidence="1">Multi-pass membrane protein</topology>
    </subcellularLocation>
</comment>
<proteinExistence type="inferred from homology"/>
<dbReference type="PANTHER" id="PTHR23502:SF132">
    <property type="entry name" value="POLYAMINE TRANSPORTER 2-RELATED"/>
    <property type="match status" value="1"/>
</dbReference>
<evidence type="ECO:0000256" key="8">
    <source>
        <dbReference type="RuleBase" id="RU365088"/>
    </source>
</evidence>
<dbReference type="SUPFAM" id="SSF103473">
    <property type="entry name" value="MFS general substrate transporter"/>
    <property type="match status" value="1"/>
</dbReference>
<dbReference type="AlphaFoldDB" id="A0A177GEU0"/>
<keyword evidence="5 8" id="KW-0812">Transmembrane</keyword>
<dbReference type="PROSITE" id="PS50850">
    <property type="entry name" value="MFS"/>
    <property type="match status" value="1"/>
</dbReference>
<accession>A0A177GEU0</accession>
<evidence type="ECO:0000259" key="9">
    <source>
        <dbReference type="PROSITE" id="PS50850"/>
    </source>
</evidence>
<gene>
    <name evidence="10" type="ORF">Amal_00083</name>
</gene>
<evidence type="ECO:0000256" key="2">
    <source>
        <dbReference type="ARBA" id="ARBA00006236"/>
    </source>
</evidence>
<organism evidence="10 11">
    <name type="scientific">Acetobacter malorum</name>
    <dbReference type="NCBI Taxonomy" id="178901"/>
    <lineage>
        <taxon>Bacteria</taxon>
        <taxon>Pseudomonadati</taxon>
        <taxon>Pseudomonadota</taxon>
        <taxon>Alphaproteobacteria</taxon>
        <taxon>Acetobacterales</taxon>
        <taxon>Acetobacteraceae</taxon>
        <taxon>Acetobacter</taxon>
    </lineage>
</organism>
<feature type="domain" description="Major facilitator superfamily (MFS) profile" evidence="9">
    <location>
        <begin position="56"/>
        <end position="448"/>
    </location>
</feature>
<dbReference type="NCBIfam" id="TIGR00710">
    <property type="entry name" value="efflux_Bcr_CflA"/>
    <property type="match status" value="1"/>
</dbReference>
<feature type="transmembrane region" description="Helical" evidence="8">
    <location>
        <begin position="89"/>
        <end position="108"/>
    </location>
</feature>
<keyword evidence="4" id="KW-1003">Cell membrane</keyword>
<sequence>MLHFCSSFLPLSCQGDVLFSLSFAPLFSFRSATMASATVSREPVSAIFPNGVPGWLPLLLGFLTAVGPISTDIYLPAFPAMEQSLHTTAGNVQMTLSIWFVGLAIGQITMGPLADRYGRRWPMLAGNLIYGLASAVCAFAPDIITFSIARFVASIGASASLVIPTACVRDIVPDRNAGAKMLSQLVMVMGVVPILAPMLGGMVVAVTSWRIIFWASAVYGLLCVVLVLWVLPETLPYQKRVSLSPMTLVTRYLTLLRDRSFSAHALITGFSTFMQFSYLTAASFVFIKIFGFTPFRFSMLFGIFSVFMIGASQLNGVLVGRIDSARLLVMAVLVAVLGGALVVAVSLWGDWYASAEWRKHYEVWFLIATMVLTLAPTGFIFPNGMMGALADHPSLAGAAAALAGTMQYVLGALAGAVLGMFPTTSALPMAGCMFFGTLMMLVMCAFRPGGLSGTSGHQSD</sequence>
<feature type="transmembrane region" description="Helical" evidence="8">
    <location>
        <begin position="361"/>
        <end position="382"/>
    </location>
</feature>
<reference evidence="10 11" key="1">
    <citation type="submission" date="2016-03" db="EMBL/GenBank/DDBJ databases">
        <title>Draft genome sequence of Acetobacter malorum CECT 7742, a strain isolated from strawberry vinegar.</title>
        <authorList>
            <person name="Sainz F."/>
            <person name="Mas A."/>
            <person name="Torija M.J."/>
        </authorList>
    </citation>
    <scope>NUCLEOTIDE SEQUENCE [LARGE SCALE GENOMIC DNA]</scope>
    <source>
        <strain evidence="10 11">CECT 7742</strain>
    </source>
</reference>
<dbReference type="InterPro" id="IPR005829">
    <property type="entry name" value="Sugar_transporter_CS"/>
</dbReference>
<keyword evidence="8" id="KW-0997">Cell inner membrane</keyword>
<dbReference type="EMBL" id="LVHD01000001">
    <property type="protein sequence ID" value="OAG78750.1"/>
    <property type="molecule type" value="Genomic_DNA"/>
</dbReference>
<evidence type="ECO:0000256" key="5">
    <source>
        <dbReference type="ARBA" id="ARBA00022692"/>
    </source>
</evidence>
<dbReference type="InterPro" id="IPR011701">
    <property type="entry name" value="MFS"/>
</dbReference>
<evidence type="ECO:0000256" key="4">
    <source>
        <dbReference type="ARBA" id="ARBA00022475"/>
    </source>
</evidence>
<evidence type="ECO:0000256" key="1">
    <source>
        <dbReference type="ARBA" id="ARBA00004651"/>
    </source>
</evidence>
<feature type="transmembrane region" description="Helical" evidence="8">
    <location>
        <begin position="261"/>
        <end position="287"/>
    </location>
</feature>
<feature type="transmembrane region" description="Helical" evidence="8">
    <location>
        <begin position="299"/>
        <end position="320"/>
    </location>
</feature>
<dbReference type="GO" id="GO:0042910">
    <property type="term" value="F:xenobiotic transmembrane transporter activity"/>
    <property type="evidence" value="ECO:0007669"/>
    <property type="project" value="InterPro"/>
</dbReference>
<feature type="transmembrane region" description="Helical" evidence="8">
    <location>
        <begin position="327"/>
        <end position="349"/>
    </location>
</feature>
<feature type="transmembrane region" description="Helical" evidence="8">
    <location>
        <begin position="185"/>
        <end position="205"/>
    </location>
</feature>
<dbReference type="CDD" id="cd17320">
    <property type="entry name" value="MFS_MdfA_MDR_like"/>
    <property type="match status" value="1"/>
</dbReference>
<evidence type="ECO:0000256" key="6">
    <source>
        <dbReference type="ARBA" id="ARBA00022989"/>
    </source>
</evidence>
<name>A0A177GEU0_9PROT</name>
<feature type="transmembrane region" description="Helical" evidence="8">
    <location>
        <begin position="427"/>
        <end position="446"/>
    </location>
</feature>
<dbReference type="Gene3D" id="1.20.1720.10">
    <property type="entry name" value="Multidrug resistance protein D"/>
    <property type="match status" value="1"/>
</dbReference>
<evidence type="ECO:0000313" key="11">
    <source>
        <dbReference type="Proteomes" id="UP000077349"/>
    </source>
</evidence>